<feature type="domain" description="Poly(A) polymerase catalytic subunit" evidence="9">
    <location>
        <begin position="50"/>
        <end position="178"/>
    </location>
</feature>
<dbReference type="EMBL" id="MN740898">
    <property type="protein sequence ID" value="QHU17105.1"/>
    <property type="molecule type" value="Genomic_DNA"/>
</dbReference>
<evidence type="ECO:0000256" key="8">
    <source>
        <dbReference type="SAM" id="MobiDB-lite"/>
    </source>
</evidence>
<organism evidence="10">
    <name type="scientific">viral metagenome</name>
    <dbReference type="NCBI Taxonomy" id="1070528"/>
    <lineage>
        <taxon>unclassified sequences</taxon>
        <taxon>metagenomes</taxon>
        <taxon>organismal metagenomes</taxon>
    </lineage>
</organism>
<dbReference type="GO" id="GO:0044423">
    <property type="term" value="C:virion component"/>
    <property type="evidence" value="ECO:0007669"/>
    <property type="project" value="UniProtKB-KW"/>
</dbReference>
<reference evidence="10" key="1">
    <citation type="journal article" date="2020" name="Nature">
        <title>Giant virus diversity and host interactions through global metagenomics.</title>
        <authorList>
            <person name="Schulz F."/>
            <person name="Roux S."/>
            <person name="Paez-Espino D."/>
            <person name="Jungbluth S."/>
            <person name="Walsh D.A."/>
            <person name="Denef V.J."/>
            <person name="McMahon K.D."/>
            <person name="Konstantinidis K.T."/>
            <person name="Eloe-Fadrosh E.A."/>
            <person name="Kyrpides N.C."/>
            <person name="Woyke T."/>
        </authorList>
    </citation>
    <scope>NUCLEOTIDE SEQUENCE</scope>
    <source>
        <strain evidence="10">GVMAG-S-3300012000-57</strain>
    </source>
</reference>
<feature type="compositionally biased region" description="Basic residues" evidence="8">
    <location>
        <begin position="457"/>
        <end position="473"/>
    </location>
</feature>
<feature type="region of interest" description="Disordered" evidence="8">
    <location>
        <begin position="440"/>
        <end position="479"/>
    </location>
</feature>
<accession>A0A6C0KGI3</accession>
<evidence type="ECO:0000256" key="4">
    <source>
        <dbReference type="ARBA" id="ARBA00022741"/>
    </source>
</evidence>
<evidence type="ECO:0000256" key="7">
    <source>
        <dbReference type="ARBA" id="ARBA00023163"/>
    </source>
</evidence>
<protein>
    <recommendedName>
        <fullName evidence="9">Poly(A) polymerase catalytic subunit domain-containing protein</fullName>
    </recommendedName>
</protein>
<evidence type="ECO:0000256" key="2">
    <source>
        <dbReference type="ARBA" id="ARBA00022664"/>
    </source>
</evidence>
<keyword evidence="2" id="KW-0507">mRNA processing</keyword>
<sequence>MTQRFDDGICNNKMTFQECELAILRHAVDENEKAVGEKKANSEDVKKIIQVVEDFLIRKKRICYGGTAINNILPKYDQFYNRDIEIPDYDFFSDHALDDAKELADIYYAAGYTDVEAKSGVHHGTFKVFVNFIPVADITDLDETIYKAIQKDAISRAGIKYAPPNFLRMSMYLELSRPEGDISRWEKVLKRLNLLNKHYPLKSGIACDQIDFQRDLETGADESEALYFLVRDVFIEQSCVFFGGYASTLYSRYMPKSYKRFVHKIPDFDVLSEDPDRCAMILGERLQESGYKSVKQIKHEAIGELIPERIEIRVGKETLAFIYKPIACHNYNTIHVGDKEINVATIDTMLSFYLAFIYTDKPYFHKDRILCMAQFLFEVEQENRLEQKGLLKRFSIDCYGKQPTLETVRAEKTAKFRELAGQKGTREYEMWFLKYIPAQNADSKKKSEKKTDSKTEKRVKKTRKPASRATKKVRFMDIL</sequence>
<keyword evidence="4" id="KW-0547">Nucleotide-binding</keyword>
<evidence type="ECO:0000256" key="3">
    <source>
        <dbReference type="ARBA" id="ARBA00022679"/>
    </source>
</evidence>
<dbReference type="CDD" id="cd20921">
    <property type="entry name" value="polyA_pol_Pycodna"/>
    <property type="match status" value="1"/>
</dbReference>
<evidence type="ECO:0000256" key="5">
    <source>
        <dbReference type="ARBA" id="ARBA00022840"/>
    </source>
</evidence>
<proteinExistence type="predicted"/>
<comment type="subcellular location">
    <subcellularLocation>
        <location evidence="1">Virion</location>
    </subcellularLocation>
</comment>
<dbReference type="AlphaFoldDB" id="A0A6C0KGI3"/>
<evidence type="ECO:0000256" key="6">
    <source>
        <dbReference type="ARBA" id="ARBA00022844"/>
    </source>
</evidence>
<feature type="compositionally biased region" description="Basic and acidic residues" evidence="8">
    <location>
        <begin position="442"/>
        <end position="456"/>
    </location>
</feature>
<evidence type="ECO:0000256" key="1">
    <source>
        <dbReference type="ARBA" id="ARBA00004328"/>
    </source>
</evidence>
<dbReference type="GO" id="GO:0005524">
    <property type="term" value="F:ATP binding"/>
    <property type="evidence" value="ECO:0007669"/>
    <property type="project" value="UniProtKB-KW"/>
</dbReference>
<keyword evidence="5" id="KW-0067">ATP-binding</keyword>
<dbReference type="Pfam" id="PF19244">
    <property type="entry name" value="Poly_A_pol_cat"/>
    <property type="match status" value="1"/>
</dbReference>
<dbReference type="InterPro" id="IPR045355">
    <property type="entry name" value="PolyA_pol_cat_su"/>
</dbReference>
<keyword evidence="6" id="KW-0946">Virion</keyword>
<evidence type="ECO:0000313" key="10">
    <source>
        <dbReference type="EMBL" id="QHU17105.1"/>
    </source>
</evidence>
<dbReference type="GO" id="GO:0016740">
    <property type="term" value="F:transferase activity"/>
    <property type="evidence" value="ECO:0007669"/>
    <property type="project" value="UniProtKB-KW"/>
</dbReference>
<evidence type="ECO:0000259" key="9">
    <source>
        <dbReference type="Pfam" id="PF19244"/>
    </source>
</evidence>
<keyword evidence="3" id="KW-0808">Transferase</keyword>
<name>A0A6C0KGI3_9ZZZZ</name>
<dbReference type="GO" id="GO:0006397">
    <property type="term" value="P:mRNA processing"/>
    <property type="evidence" value="ECO:0007669"/>
    <property type="project" value="UniProtKB-KW"/>
</dbReference>
<keyword evidence="7" id="KW-0804">Transcription</keyword>